<gene>
    <name evidence="4" type="ORF">RM553_11215</name>
</gene>
<name>A0ABU3CAM6_9FLAO</name>
<dbReference type="Pfam" id="PF01522">
    <property type="entry name" value="Polysacc_deac_1"/>
    <property type="match status" value="1"/>
</dbReference>
<feature type="domain" description="NodB homology" evidence="3">
    <location>
        <begin position="27"/>
        <end position="227"/>
    </location>
</feature>
<proteinExistence type="predicted"/>
<keyword evidence="5" id="KW-1185">Reference proteome</keyword>
<comment type="caution">
    <text evidence="4">The sequence shown here is derived from an EMBL/GenBank/DDBJ whole genome shotgun (WGS) entry which is preliminary data.</text>
</comment>
<sequence>MKKFLVKYPAVLKWLYPKRKTRFKNANIIYLTFDDGPVPEVTTWVLDLLKNFNAKATFFCIGDNVQKHPDIFRRIIAEGHTVGNHTYNHLNGWKTSTLEYIKNTFRAEEIMNAEAIEKGKSKRGNDKTKTSELRTTNFKFFRPPYGKIKNSQARKLSKAGYTIVMWDIISYDFNRGLPEEECLQNVLKFSREGSIVVFHDSRKAFKNLKKVLPKVLEYFSSKGYKFSSI</sequence>
<dbReference type="InterPro" id="IPR050248">
    <property type="entry name" value="Polysacc_deacetylase_ArnD"/>
</dbReference>
<dbReference type="GO" id="GO:0016787">
    <property type="term" value="F:hydrolase activity"/>
    <property type="evidence" value="ECO:0007669"/>
    <property type="project" value="UniProtKB-KW"/>
</dbReference>
<dbReference type="PANTHER" id="PTHR10587">
    <property type="entry name" value="GLYCOSYL TRANSFERASE-RELATED"/>
    <property type="match status" value="1"/>
</dbReference>
<keyword evidence="1" id="KW-0479">Metal-binding</keyword>
<keyword evidence="2 4" id="KW-0378">Hydrolase</keyword>
<dbReference type="EMBL" id="JAVRHQ010000012">
    <property type="protein sequence ID" value="MDT0643400.1"/>
    <property type="molecule type" value="Genomic_DNA"/>
</dbReference>
<evidence type="ECO:0000256" key="2">
    <source>
        <dbReference type="ARBA" id="ARBA00022801"/>
    </source>
</evidence>
<dbReference type="PANTHER" id="PTHR10587:SF133">
    <property type="entry name" value="CHITIN DEACETYLASE 1-RELATED"/>
    <property type="match status" value="1"/>
</dbReference>
<dbReference type="CDD" id="cd10917">
    <property type="entry name" value="CE4_NodB_like_6s_7s"/>
    <property type="match status" value="1"/>
</dbReference>
<dbReference type="InterPro" id="IPR011330">
    <property type="entry name" value="Glyco_hydro/deAcase_b/a-brl"/>
</dbReference>
<dbReference type="EC" id="3.-.-.-" evidence="4"/>
<dbReference type="PROSITE" id="PS51677">
    <property type="entry name" value="NODB"/>
    <property type="match status" value="1"/>
</dbReference>
<protein>
    <submittedName>
        <fullName evidence="4">Polysaccharide deacetylase family protein</fullName>
        <ecNumber evidence="4">3.-.-.-</ecNumber>
    </submittedName>
</protein>
<dbReference type="InterPro" id="IPR002509">
    <property type="entry name" value="NODB_dom"/>
</dbReference>
<organism evidence="4 5">
    <name type="scientific">Autumnicola tepida</name>
    <dbReference type="NCBI Taxonomy" id="3075595"/>
    <lineage>
        <taxon>Bacteria</taxon>
        <taxon>Pseudomonadati</taxon>
        <taxon>Bacteroidota</taxon>
        <taxon>Flavobacteriia</taxon>
        <taxon>Flavobacteriales</taxon>
        <taxon>Flavobacteriaceae</taxon>
        <taxon>Autumnicola</taxon>
    </lineage>
</organism>
<evidence type="ECO:0000313" key="5">
    <source>
        <dbReference type="Proteomes" id="UP001262889"/>
    </source>
</evidence>
<dbReference type="Gene3D" id="3.20.20.370">
    <property type="entry name" value="Glycoside hydrolase/deacetylase"/>
    <property type="match status" value="1"/>
</dbReference>
<dbReference type="RefSeq" id="WP_311535020.1">
    <property type="nucleotide sequence ID" value="NZ_JAVRHQ010000012.1"/>
</dbReference>
<evidence type="ECO:0000259" key="3">
    <source>
        <dbReference type="PROSITE" id="PS51677"/>
    </source>
</evidence>
<evidence type="ECO:0000256" key="1">
    <source>
        <dbReference type="ARBA" id="ARBA00022723"/>
    </source>
</evidence>
<reference evidence="4 5" key="1">
    <citation type="submission" date="2023-09" db="EMBL/GenBank/DDBJ databases">
        <authorList>
            <person name="Rey-Velasco X."/>
        </authorList>
    </citation>
    <scope>NUCLEOTIDE SEQUENCE [LARGE SCALE GENOMIC DNA]</scope>
    <source>
        <strain evidence="4 5">F363</strain>
    </source>
</reference>
<evidence type="ECO:0000313" key="4">
    <source>
        <dbReference type="EMBL" id="MDT0643400.1"/>
    </source>
</evidence>
<dbReference type="Proteomes" id="UP001262889">
    <property type="component" value="Unassembled WGS sequence"/>
</dbReference>
<dbReference type="SUPFAM" id="SSF88713">
    <property type="entry name" value="Glycoside hydrolase/deacetylase"/>
    <property type="match status" value="1"/>
</dbReference>
<accession>A0ABU3CAM6</accession>